<keyword evidence="1" id="KW-0560">Oxidoreductase</keyword>
<dbReference type="PANTHER" id="PTHR43244">
    <property type="match status" value="1"/>
</dbReference>
<dbReference type="SUPFAM" id="SSF51679">
    <property type="entry name" value="Bacterial luciferase-like"/>
    <property type="match status" value="1"/>
</dbReference>
<dbReference type="InterPro" id="IPR036661">
    <property type="entry name" value="Luciferase-like_sf"/>
</dbReference>
<evidence type="ECO:0000313" key="3">
    <source>
        <dbReference type="EMBL" id="AJP04593.1"/>
    </source>
</evidence>
<dbReference type="RefSeq" id="WP_044385483.1">
    <property type="nucleotide sequence ID" value="NZ_CP010849.1"/>
</dbReference>
<dbReference type="NCBIfam" id="TIGR03842">
    <property type="entry name" value="F420_CPS_4043"/>
    <property type="match status" value="1"/>
</dbReference>
<dbReference type="STRING" id="477245.TU94_27185"/>
<dbReference type="AlphaFoldDB" id="A0A0C5G3Q6"/>
<dbReference type="EMBL" id="CP010849">
    <property type="protein sequence ID" value="AJP04593.1"/>
    <property type="molecule type" value="Genomic_DNA"/>
</dbReference>
<keyword evidence="4" id="KW-1185">Reference proteome</keyword>
<dbReference type="OrthoDB" id="7816697at2"/>
<organism evidence="3 4">
    <name type="scientific">Streptomyces cyaneogriseus subsp. noncyanogenus</name>
    <dbReference type="NCBI Taxonomy" id="477245"/>
    <lineage>
        <taxon>Bacteria</taxon>
        <taxon>Bacillati</taxon>
        <taxon>Actinomycetota</taxon>
        <taxon>Actinomycetes</taxon>
        <taxon>Kitasatosporales</taxon>
        <taxon>Streptomycetaceae</taxon>
        <taxon>Streptomyces</taxon>
    </lineage>
</organism>
<accession>A0A0C5G3Q6</accession>
<dbReference type="Proteomes" id="UP000032234">
    <property type="component" value="Chromosome"/>
</dbReference>
<dbReference type="InterPro" id="IPR050564">
    <property type="entry name" value="F420-G6PD/mer"/>
</dbReference>
<gene>
    <name evidence="3" type="ORF">TU94_27185</name>
</gene>
<feature type="domain" description="Luciferase-like" evidence="2">
    <location>
        <begin position="3"/>
        <end position="313"/>
    </location>
</feature>
<evidence type="ECO:0000313" key="4">
    <source>
        <dbReference type="Proteomes" id="UP000032234"/>
    </source>
</evidence>
<proteinExistence type="predicted"/>
<sequence length="346" mass="37557">MDFGLVLQTDPPAARVVSLMKRAERNGFTHGWTFDSAVLWQEPFVIHSQILANTTRLKVGPMVTNPATRTLEVTASTFATLNDMFGNRTICGIGRGDSAMRVAGRNPTTLVRLGEAIRVIRALARGEAADLGDGTEVRLPWVGPGAELPVWTAAYGPRALKLTGEEADGFILQLADLYLTEYMVRAVRDAAAAAGRDPAEVTVCVAAPAYVTADDSPGALAHAREQCRWFGGMVGNHVADLVARYGADGDVVPRELTDYVRTRQGYDYAHHGRSGNPDTRFVPDEIVDRFCLIGPAERHVEKLNALRALGVDQFALYAMHDAREAVIDAYGSQVIPAVRDRGSARR</sequence>
<dbReference type="CDD" id="cd01097">
    <property type="entry name" value="Tetrahydromethanopterin_reductase"/>
    <property type="match status" value="1"/>
</dbReference>
<evidence type="ECO:0000259" key="2">
    <source>
        <dbReference type="Pfam" id="PF00296"/>
    </source>
</evidence>
<name>A0A0C5G3Q6_9ACTN</name>
<evidence type="ECO:0000256" key="1">
    <source>
        <dbReference type="ARBA" id="ARBA00023002"/>
    </source>
</evidence>
<dbReference type="GO" id="GO:0016705">
    <property type="term" value="F:oxidoreductase activity, acting on paired donors, with incorporation or reduction of molecular oxygen"/>
    <property type="evidence" value="ECO:0007669"/>
    <property type="project" value="InterPro"/>
</dbReference>
<protein>
    <submittedName>
        <fullName evidence="3">5,10-methylene tetrahydromethanopterin reductase</fullName>
    </submittedName>
</protein>
<dbReference type="KEGG" id="scw:TU94_27185"/>
<dbReference type="HOGENOM" id="CLU_027853_5_3_11"/>
<dbReference type="InterPro" id="IPR011251">
    <property type="entry name" value="Luciferase-like_dom"/>
</dbReference>
<dbReference type="PATRIC" id="fig|477245.3.peg.5762"/>
<dbReference type="Gene3D" id="3.20.20.30">
    <property type="entry name" value="Luciferase-like domain"/>
    <property type="match status" value="1"/>
</dbReference>
<dbReference type="InterPro" id="IPR022315">
    <property type="entry name" value="F420_OxRdatse_CPS4043_pred"/>
</dbReference>
<dbReference type="Pfam" id="PF00296">
    <property type="entry name" value="Bac_luciferase"/>
    <property type="match status" value="1"/>
</dbReference>
<dbReference type="PANTHER" id="PTHR43244:SF1">
    <property type="entry name" value="5,10-METHYLENETETRAHYDROMETHANOPTERIN REDUCTASE"/>
    <property type="match status" value="1"/>
</dbReference>
<reference evidence="3 4" key="1">
    <citation type="submission" date="2015-02" db="EMBL/GenBank/DDBJ databases">
        <title>Genome sequence of thermotolerant Streptomyces cyaneogriseus subsp. Noncyanogenus NMWT1, the producer of nematocidal antibiotics nemadectin.</title>
        <authorList>
            <person name="Wang H."/>
            <person name="Li C."/>
            <person name="Xiang W."/>
            <person name="Wang X."/>
        </authorList>
    </citation>
    <scope>NUCLEOTIDE SEQUENCE [LARGE SCALE GENOMIC DNA]</scope>
    <source>
        <strain evidence="3 4">NMWT 1</strain>
    </source>
</reference>